<dbReference type="InterPro" id="IPR029063">
    <property type="entry name" value="SAM-dependent_MTases_sf"/>
</dbReference>
<keyword evidence="4" id="KW-0949">S-adenosyl-L-methionine</keyword>
<evidence type="ECO:0000256" key="1">
    <source>
        <dbReference type="ARBA" id="ARBA00007996"/>
    </source>
</evidence>
<reference evidence="6" key="2">
    <citation type="submission" date="2025-09" db="UniProtKB">
        <authorList>
            <consortium name="Ensembl"/>
        </authorList>
    </citation>
    <scope>IDENTIFICATION</scope>
</reference>
<dbReference type="PANTHER" id="PTHR10867:SF32">
    <property type="entry name" value="NICOTINAMIDE N-METHYLTRANSFERASE"/>
    <property type="match status" value="1"/>
</dbReference>
<dbReference type="GO" id="GO:0008170">
    <property type="term" value="F:N-methyltransferase activity"/>
    <property type="evidence" value="ECO:0007669"/>
    <property type="project" value="TreeGrafter"/>
</dbReference>
<dbReference type="InterPro" id="IPR000940">
    <property type="entry name" value="NNMT_TEMT_trans"/>
</dbReference>
<accession>A0A8C6XPY2</accession>
<dbReference type="GeneTree" id="ENSGT00390000011708"/>
<dbReference type="Proteomes" id="UP000694559">
    <property type="component" value="Unplaced"/>
</dbReference>
<keyword evidence="3" id="KW-0808">Transferase</keyword>
<dbReference type="PANTHER" id="PTHR10867">
    <property type="entry name" value="NNMT/PNMT/TEMT FAMILY MEMBER"/>
    <property type="match status" value="1"/>
</dbReference>
<dbReference type="SUPFAM" id="SSF53335">
    <property type="entry name" value="S-adenosyl-L-methionine-dependent methyltransferases"/>
    <property type="match status" value="1"/>
</dbReference>
<dbReference type="Gene3D" id="3.40.50.150">
    <property type="entry name" value="Vaccinia Virus protein VP39"/>
    <property type="match status" value="1"/>
</dbReference>
<evidence type="ECO:0000256" key="2">
    <source>
        <dbReference type="ARBA" id="ARBA00022603"/>
    </source>
</evidence>
<dbReference type="AlphaFoldDB" id="A0A8C6XPY2"/>
<feature type="compositionally biased region" description="Low complexity" evidence="5">
    <location>
        <begin position="133"/>
        <end position="143"/>
    </location>
</feature>
<dbReference type="GO" id="GO:0005829">
    <property type="term" value="C:cytosol"/>
    <property type="evidence" value="ECO:0007669"/>
    <property type="project" value="TreeGrafter"/>
</dbReference>
<dbReference type="Pfam" id="PF01234">
    <property type="entry name" value="NNMT_PNMT_TEMT"/>
    <property type="match status" value="1"/>
</dbReference>
<organism evidence="6 7">
    <name type="scientific">Naja naja</name>
    <name type="common">Indian cobra</name>
    <dbReference type="NCBI Taxonomy" id="35670"/>
    <lineage>
        <taxon>Eukaryota</taxon>
        <taxon>Metazoa</taxon>
        <taxon>Chordata</taxon>
        <taxon>Craniata</taxon>
        <taxon>Vertebrata</taxon>
        <taxon>Euteleostomi</taxon>
        <taxon>Lepidosauria</taxon>
        <taxon>Squamata</taxon>
        <taxon>Bifurcata</taxon>
        <taxon>Unidentata</taxon>
        <taxon>Episquamata</taxon>
        <taxon>Toxicofera</taxon>
        <taxon>Serpentes</taxon>
        <taxon>Colubroidea</taxon>
        <taxon>Elapidae</taxon>
        <taxon>Elapinae</taxon>
        <taxon>Naja</taxon>
    </lineage>
</organism>
<keyword evidence="2" id="KW-0489">Methyltransferase</keyword>
<evidence type="ECO:0000313" key="7">
    <source>
        <dbReference type="Proteomes" id="UP000694559"/>
    </source>
</evidence>
<sequence length="161" mass="18145">MEEPFTEGDFYSEHFVSRDYMETYYTVNFDENGVRNLLTFFLKGAHRTFTLDGIKGDTLIDIGTGPTIYQFLSACESFQEIIASDYTDQNREELEGDSPLHPGKVETAEPPHSRQPSPKNEGWRLDGSCLTWSGPGQASSGGASPPPLSRRRERHPPLMKR</sequence>
<feature type="compositionally biased region" description="Basic and acidic residues" evidence="5">
    <location>
        <begin position="103"/>
        <end position="112"/>
    </location>
</feature>
<keyword evidence="7" id="KW-1185">Reference proteome</keyword>
<reference evidence="6" key="1">
    <citation type="submission" date="2025-08" db="UniProtKB">
        <authorList>
            <consortium name="Ensembl"/>
        </authorList>
    </citation>
    <scope>IDENTIFICATION</scope>
</reference>
<dbReference type="OrthoDB" id="10050085at2759"/>
<protein>
    <submittedName>
        <fullName evidence="6">Uncharacterized protein</fullName>
    </submittedName>
</protein>
<name>A0A8C6XPY2_NAJNA</name>
<evidence type="ECO:0000256" key="4">
    <source>
        <dbReference type="ARBA" id="ARBA00022691"/>
    </source>
</evidence>
<comment type="similarity">
    <text evidence="1">Belongs to the class I-like SAM-binding methyltransferase superfamily. NNMT/PNMT/TEMT family.</text>
</comment>
<dbReference type="GO" id="GO:0032259">
    <property type="term" value="P:methylation"/>
    <property type="evidence" value="ECO:0007669"/>
    <property type="project" value="UniProtKB-KW"/>
</dbReference>
<evidence type="ECO:0000256" key="3">
    <source>
        <dbReference type="ARBA" id="ARBA00022679"/>
    </source>
</evidence>
<evidence type="ECO:0000256" key="5">
    <source>
        <dbReference type="SAM" id="MobiDB-lite"/>
    </source>
</evidence>
<proteinExistence type="inferred from homology"/>
<evidence type="ECO:0000313" key="6">
    <source>
        <dbReference type="Ensembl" id="ENSNNAP00000016760.1"/>
    </source>
</evidence>
<feature type="region of interest" description="Disordered" evidence="5">
    <location>
        <begin position="86"/>
        <end position="161"/>
    </location>
</feature>
<dbReference type="PROSITE" id="PS51681">
    <property type="entry name" value="SAM_MT_NNMT_PNMT_TEMT"/>
    <property type="match status" value="1"/>
</dbReference>
<dbReference type="Ensembl" id="ENSNNAT00000017585.1">
    <property type="protein sequence ID" value="ENSNNAP00000016760.1"/>
    <property type="gene ID" value="ENSNNAG00000011268.1"/>
</dbReference>
<feature type="compositionally biased region" description="Basic residues" evidence="5">
    <location>
        <begin position="149"/>
        <end position="161"/>
    </location>
</feature>